<feature type="compositionally biased region" description="Basic and acidic residues" evidence="1">
    <location>
        <begin position="1"/>
        <end position="15"/>
    </location>
</feature>
<dbReference type="InterPro" id="IPR001005">
    <property type="entry name" value="SANT/Myb"/>
</dbReference>
<feature type="region of interest" description="Disordered" evidence="1">
    <location>
        <begin position="1"/>
        <end position="59"/>
    </location>
</feature>
<organism evidence="3 4">
    <name type="scientific">Rhizophlyctis rosea</name>
    <dbReference type="NCBI Taxonomy" id="64517"/>
    <lineage>
        <taxon>Eukaryota</taxon>
        <taxon>Fungi</taxon>
        <taxon>Fungi incertae sedis</taxon>
        <taxon>Chytridiomycota</taxon>
        <taxon>Chytridiomycota incertae sedis</taxon>
        <taxon>Chytridiomycetes</taxon>
        <taxon>Rhizophlyctidales</taxon>
        <taxon>Rhizophlyctidaceae</taxon>
        <taxon>Rhizophlyctis</taxon>
    </lineage>
</organism>
<accession>A0AAD5X4F7</accession>
<dbReference type="Proteomes" id="UP001212841">
    <property type="component" value="Unassembled WGS sequence"/>
</dbReference>
<dbReference type="InterPro" id="IPR009057">
    <property type="entry name" value="Homeodomain-like_sf"/>
</dbReference>
<proteinExistence type="predicted"/>
<sequence length="98" mass="11016">MSPKRKLPEADHLDIVEDLPAAGSTSSDKGTKKAKKAKGELDTEDEGVTGGKKQNKPCTWSDEEKKLVLELVEKPGHNWVVVTEEYNKRMGKRRDQIR</sequence>
<gene>
    <name evidence="3" type="ORF">HK097_008131</name>
</gene>
<protein>
    <recommendedName>
        <fullName evidence="2">Myb-like domain-containing protein</fullName>
    </recommendedName>
</protein>
<comment type="caution">
    <text evidence="3">The sequence shown here is derived from an EMBL/GenBank/DDBJ whole genome shotgun (WGS) entry which is preliminary data.</text>
</comment>
<reference evidence="3" key="1">
    <citation type="submission" date="2020-05" db="EMBL/GenBank/DDBJ databases">
        <title>Phylogenomic resolution of chytrid fungi.</title>
        <authorList>
            <person name="Stajich J.E."/>
            <person name="Amses K."/>
            <person name="Simmons R."/>
            <person name="Seto K."/>
            <person name="Myers J."/>
            <person name="Bonds A."/>
            <person name="Quandt C.A."/>
            <person name="Barry K."/>
            <person name="Liu P."/>
            <person name="Grigoriev I."/>
            <person name="Longcore J.E."/>
            <person name="James T.Y."/>
        </authorList>
    </citation>
    <scope>NUCLEOTIDE SEQUENCE</scope>
    <source>
        <strain evidence="3">JEL0318</strain>
    </source>
</reference>
<dbReference type="Pfam" id="PF00249">
    <property type="entry name" value="Myb_DNA-binding"/>
    <property type="match status" value="1"/>
</dbReference>
<keyword evidence="4" id="KW-1185">Reference proteome</keyword>
<dbReference type="PROSITE" id="PS50090">
    <property type="entry name" value="MYB_LIKE"/>
    <property type="match status" value="1"/>
</dbReference>
<dbReference type="CDD" id="cd00167">
    <property type="entry name" value="SANT"/>
    <property type="match status" value="1"/>
</dbReference>
<name>A0AAD5X4F7_9FUNG</name>
<dbReference type="EMBL" id="JADGJD010000046">
    <property type="protein sequence ID" value="KAJ3056095.1"/>
    <property type="molecule type" value="Genomic_DNA"/>
</dbReference>
<dbReference type="AlphaFoldDB" id="A0AAD5X4F7"/>
<evidence type="ECO:0000313" key="3">
    <source>
        <dbReference type="EMBL" id="KAJ3056095.1"/>
    </source>
</evidence>
<dbReference type="SUPFAM" id="SSF46689">
    <property type="entry name" value="Homeodomain-like"/>
    <property type="match status" value="1"/>
</dbReference>
<evidence type="ECO:0000313" key="4">
    <source>
        <dbReference type="Proteomes" id="UP001212841"/>
    </source>
</evidence>
<evidence type="ECO:0000259" key="2">
    <source>
        <dbReference type="PROSITE" id="PS50090"/>
    </source>
</evidence>
<evidence type="ECO:0000256" key="1">
    <source>
        <dbReference type="SAM" id="MobiDB-lite"/>
    </source>
</evidence>
<feature type="domain" description="Myb-like" evidence="2">
    <location>
        <begin position="52"/>
        <end position="98"/>
    </location>
</feature>